<name>A0A0V1MNS7_9BILA</name>
<dbReference type="Proteomes" id="UP000054843">
    <property type="component" value="Unassembled WGS sequence"/>
</dbReference>
<dbReference type="AlphaFoldDB" id="A0A0V1MNS7"/>
<keyword evidence="2" id="KW-1185">Reference proteome</keyword>
<gene>
    <name evidence="1" type="ORF">T10_337</name>
</gene>
<dbReference type="EMBL" id="JYDO01000063">
    <property type="protein sequence ID" value="KRZ73473.1"/>
    <property type="molecule type" value="Genomic_DNA"/>
</dbReference>
<reference evidence="1 2" key="1">
    <citation type="submission" date="2015-01" db="EMBL/GenBank/DDBJ databases">
        <title>Evolution of Trichinella species and genotypes.</title>
        <authorList>
            <person name="Korhonen P.K."/>
            <person name="Edoardo P."/>
            <person name="Giuseppe L.R."/>
            <person name="Gasser R.B."/>
        </authorList>
    </citation>
    <scope>NUCLEOTIDE SEQUENCE [LARGE SCALE GENOMIC DNA]</scope>
    <source>
        <strain evidence="1">ISS1980</strain>
    </source>
</reference>
<sequence length="62" mass="7133">MSKISSVVQFNIVNRYVDILSKHSSFNDSGVEFCGKKNNFKFTVIELQSLMQIRLFGKVCEQ</sequence>
<evidence type="ECO:0000313" key="2">
    <source>
        <dbReference type="Proteomes" id="UP000054843"/>
    </source>
</evidence>
<evidence type="ECO:0000313" key="1">
    <source>
        <dbReference type="EMBL" id="KRZ73473.1"/>
    </source>
</evidence>
<proteinExistence type="predicted"/>
<protein>
    <submittedName>
        <fullName evidence="1">Uncharacterized protein</fullName>
    </submittedName>
</protein>
<organism evidence="1 2">
    <name type="scientific">Trichinella papuae</name>
    <dbReference type="NCBI Taxonomy" id="268474"/>
    <lineage>
        <taxon>Eukaryota</taxon>
        <taxon>Metazoa</taxon>
        <taxon>Ecdysozoa</taxon>
        <taxon>Nematoda</taxon>
        <taxon>Enoplea</taxon>
        <taxon>Dorylaimia</taxon>
        <taxon>Trichinellida</taxon>
        <taxon>Trichinellidae</taxon>
        <taxon>Trichinella</taxon>
    </lineage>
</organism>
<accession>A0A0V1MNS7</accession>
<comment type="caution">
    <text evidence="1">The sequence shown here is derived from an EMBL/GenBank/DDBJ whole genome shotgun (WGS) entry which is preliminary data.</text>
</comment>